<dbReference type="OrthoDB" id="164472at2"/>
<accession>A0A401ZJL1</accession>
<protein>
    <submittedName>
        <fullName evidence="1">Uncharacterized protein</fullName>
    </submittedName>
</protein>
<evidence type="ECO:0000313" key="1">
    <source>
        <dbReference type="EMBL" id="GCE07046.1"/>
    </source>
</evidence>
<dbReference type="EMBL" id="BIFQ01000001">
    <property type="protein sequence ID" value="GCE07046.1"/>
    <property type="molecule type" value="Genomic_DNA"/>
</dbReference>
<dbReference type="AlphaFoldDB" id="A0A401ZJL1"/>
<keyword evidence="2" id="KW-1185">Reference proteome</keyword>
<evidence type="ECO:0000313" key="2">
    <source>
        <dbReference type="Proteomes" id="UP000287224"/>
    </source>
</evidence>
<gene>
    <name evidence="1" type="ORF">KDAU_43750</name>
</gene>
<name>A0A401ZJL1_9CHLR</name>
<comment type="caution">
    <text evidence="1">The sequence shown here is derived from an EMBL/GenBank/DDBJ whole genome shotgun (WGS) entry which is preliminary data.</text>
</comment>
<proteinExistence type="predicted"/>
<sequence length="105" mass="11528">MKVRVSIPVDLRLTEPGEFRIDQQVSSDQQDVGWKNVVQASGVTGGEYLVDLEPGIYQKSISAMGAQPGFASAFQITPDNRYIDEASQVFNIDEDGTLVQLEPQP</sequence>
<organism evidence="1 2">
    <name type="scientific">Dictyobacter aurantiacus</name>
    <dbReference type="NCBI Taxonomy" id="1936993"/>
    <lineage>
        <taxon>Bacteria</taxon>
        <taxon>Bacillati</taxon>
        <taxon>Chloroflexota</taxon>
        <taxon>Ktedonobacteria</taxon>
        <taxon>Ktedonobacterales</taxon>
        <taxon>Dictyobacteraceae</taxon>
        <taxon>Dictyobacter</taxon>
    </lineage>
</organism>
<dbReference type="RefSeq" id="WP_126598000.1">
    <property type="nucleotide sequence ID" value="NZ_BIFQ01000001.1"/>
</dbReference>
<dbReference type="Proteomes" id="UP000287224">
    <property type="component" value="Unassembled WGS sequence"/>
</dbReference>
<reference evidence="2" key="1">
    <citation type="submission" date="2018-12" db="EMBL/GenBank/DDBJ databases">
        <title>Tengunoibacter tsumagoiensis gen. nov., sp. nov., Dictyobacter kobayashii sp. nov., D. alpinus sp. nov., and D. joshuensis sp. nov. and description of Dictyobacteraceae fam. nov. within the order Ktedonobacterales isolated from Tengu-no-mugimeshi.</title>
        <authorList>
            <person name="Wang C.M."/>
            <person name="Zheng Y."/>
            <person name="Sakai Y."/>
            <person name="Toyoda A."/>
            <person name="Minakuchi Y."/>
            <person name="Abe K."/>
            <person name="Yokota A."/>
            <person name="Yabe S."/>
        </authorList>
    </citation>
    <scope>NUCLEOTIDE SEQUENCE [LARGE SCALE GENOMIC DNA]</scope>
    <source>
        <strain evidence="2">S-27</strain>
    </source>
</reference>